<dbReference type="SUPFAM" id="SSF50475">
    <property type="entry name" value="FMN-binding split barrel"/>
    <property type="match status" value="1"/>
</dbReference>
<reference evidence="4 5" key="1">
    <citation type="submission" date="2020-12" db="EMBL/GenBank/DDBJ databases">
        <title>Identification and biosynthesis of polyene macrolides produced by Streptomyces alfalfae Men-myco-93-63.</title>
        <authorList>
            <person name="Liu D."/>
            <person name="Li Y."/>
            <person name="Liu L."/>
            <person name="Han X."/>
            <person name="Shen F."/>
        </authorList>
    </citation>
    <scope>NUCLEOTIDE SEQUENCE [LARGE SCALE GENOMIC DNA]</scope>
    <source>
        <strain evidence="4 5">Men-myco-93-63</strain>
    </source>
</reference>
<dbReference type="EMBL" id="CP065959">
    <property type="protein sequence ID" value="QQC93350.1"/>
    <property type="molecule type" value="Genomic_DNA"/>
</dbReference>
<dbReference type="GO" id="GO:0016627">
    <property type="term" value="F:oxidoreductase activity, acting on the CH-CH group of donors"/>
    <property type="evidence" value="ECO:0007669"/>
    <property type="project" value="TreeGrafter"/>
</dbReference>
<dbReference type="Pfam" id="PF01243">
    <property type="entry name" value="PNPOx_N"/>
    <property type="match status" value="1"/>
</dbReference>
<protein>
    <submittedName>
        <fullName evidence="4">PPOX class F420-dependent oxidoreductase</fullName>
    </submittedName>
</protein>
<organism evidence="4 5">
    <name type="scientific">Streptomyces alfalfae</name>
    <dbReference type="NCBI Taxonomy" id="1642299"/>
    <lineage>
        <taxon>Bacteria</taxon>
        <taxon>Bacillati</taxon>
        <taxon>Actinomycetota</taxon>
        <taxon>Actinomycetes</taxon>
        <taxon>Kitasatosporales</taxon>
        <taxon>Streptomycetaceae</taxon>
        <taxon>Streptomyces</taxon>
    </lineage>
</organism>
<name>A0A7T4U1K7_9ACTN</name>
<evidence type="ECO:0000313" key="4">
    <source>
        <dbReference type="EMBL" id="QQC93350.1"/>
    </source>
</evidence>
<dbReference type="InterPro" id="IPR011576">
    <property type="entry name" value="Pyridox_Oxase_N"/>
</dbReference>
<evidence type="ECO:0000259" key="3">
    <source>
        <dbReference type="Pfam" id="PF01243"/>
    </source>
</evidence>
<proteinExistence type="predicted"/>
<dbReference type="PANTHER" id="PTHR35176:SF6">
    <property type="entry name" value="HEME OXYGENASE HI_0854-RELATED"/>
    <property type="match status" value="1"/>
</dbReference>
<sequence>MPNRPTRARANKATHTPNGPRSPRHHRTESKPTVSLPPELVSILRTPALCFLTTLMPDGSPQITQTWVDTDGENILVNTVPTHQKTRNVERDARVAVAVADPDAPARYWGIRGRVTSTTVQGAEEHIDALSHKYLGRPYPGFSGGTQQRVLLTITADRLHTPRA</sequence>
<dbReference type="GO" id="GO:0070967">
    <property type="term" value="F:coenzyme F420 binding"/>
    <property type="evidence" value="ECO:0007669"/>
    <property type="project" value="TreeGrafter"/>
</dbReference>
<dbReference type="Proteomes" id="UP000596130">
    <property type="component" value="Chromosome"/>
</dbReference>
<keyword evidence="1" id="KW-0560">Oxidoreductase</keyword>
<gene>
    <name evidence="4" type="ORF">I8755_37270</name>
</gene>
<dbReference type="InterPro" id="IPR052019">
    <property type="entry name" value="F420H2_bilvrd_red/Heme_oxyg"/>
</dbReference>
<dbReference type="AlphaFoldDB" id="A0A7T4U1K7"/>
<feature type="compositionally biased region" description="Basic residues" evidence="2">
    <location>
        <begin position="1"/>
        <end position="12"/>
    </location>
</feature>
<evidence type="ECO:0000313" key="5">
    <source>
        <dbReference type="Proteomes" id="UP000596130"/>
    </source>
</evidence>
<evidence type="ECO:0000256" key="1">
    <source>
        <dbReference type="ARBA" id="ARBA00023002"/>
    </source>
</evidence>
<dbReference type="NCBIfam" id="TIGR03618">
    <property type="entry name" value="Rv1155_F420"/>
    <property type="match status" value="1"/>
</dbReference>
<dbReference type="InterPro" id="IPR012349">
    <property type="entry name" value="Split_barrel_FMN-bd"/>
</dbReference>
<dbReference type="PANTHER" id="PTHR35176">
    <property type="entry name" value="HEME OXYGENASE HI_0854-RELATED"/>
    <property type="match status" value="1"/>
</dbReference>
<feature type="domain" description="Pyridoxamine 5'-phosphate oxidase N-terminal" evidence="3">
    <location>
        <begin position="36"/>
        <end position="159"/>
    </location>
</feature>
<dbReference type="Gene3D" id="2.30.110.10">
    <property type="entry name" value="Electron Transport, Fmn-binding Protein, Chain A"/>
    <property type="match status" value="1"/>
</dbReference>
<dbReference type="InterPro" id="IPR019920">
    <property type="entry name" value="F420-binding_dom_put"/>
</dbReference>
<dbReference type="GO" id="GO:0005829">
    <property type="term" value="C:cytosol"/>
    <property type="evidence" value="ECO:0007669"/>
    <property type="project" value="TreeGrafter"/>
</dbReference>
<accession>A0A7T4U1K7</accession>
<evidence type="ECO:0000256" key="2">
    <source>
        <dbReference type="SAM" id="MobiDB-lite"/>
    </source>
</evidence>
<feature type="region of interest" description="Disordered" evidence="2">
    <location>
        <begin position="1"/>
        <end position="36"/>
    </location>
</feature>